<dbReference type="PANTHER" id="PTHR47237:SF1">
    <property type="entry name" value="SLL0310 PROTEIN"/>
    <property type="match status" value="1"/>
</dbReference>
<dbReference type="SUPFAM" id="SSF55729">
    <property type="entry name" value="Acyl-CoA N-acyltransferases (Nat)"/>
    <property type="match status" value="1"/>
</dbReference>
<dbReference type="PROSITE" id="PS51186">
    <property type="entry name" value="GNAT"/>
    <property type="match status" value="1"/>
</dbReference>
<dbReference type="AlphaFoldDB" id="A0A366HS18"/>
<dbReference type="CDD" id="cd04301">
    <property type="entry name" value="NAT_SF"/>
    <property type="match status" value="1"/>
</dbReference>
<evidence type="ECO:0000313" key="3">
    <source>
        <dbReference type="Proteomes" id="UP000253426"/>
    </source>
</evidence>
<evidence type="ECO:0000313" key="2">
    <source>
        <dbReference type="EMBL" id="RBP45888.1"/>
    </source>
</evidence>
<sequence>MKRLATNSDAARDLASGRYRIRKLDAGGLAAVPIPWMRDAGWNPGLHDAETFITADPDGFLVGELDGQPIAAVSGVRYDDTFGFLGCYIVLEPFRGRGYGMAIHEAARQHLEGCTQGGDGVLENVEKYKQIGRVYAYRNARYEGVKQATNWNPAKPLHDACEVSLEQIEALDRMCFPAPRSAFLKAWLHQPDAFALAAAEAGNSASGAVRGYGVIRKCSRGWKIGPLFAQDADTADDLFRGLVERIPTGDSFVLDIAEPNDGAKALVARYGMREVFATARMYTGPFPQVRLDWVYGVTTFELG</sequence>
<protein>
    <submittedName>
        <fullName evidence="2">Acetyltransferase (GNAT) family protein</fullName>
    </submittedName>
</protein>
<dbReference type="InterPro" id="IPR052729">
    <property type="entry name" value="Acyl/Acetyltrans_Enzymes"/>
</dbReference>
<dbReference type="Pfam" id="PF18014">
    <property type="entry name" value="Acetyltransf_18"/>
    <property type="match status" value="1"/>
</dbReference>
<dbReference type="Pfam" id="PF00583">
    <property type="entry name" value="Acetyltransf_1"/>
    <property type="match status" value="1"/>
</dbReference>
<dbReference type="Proteomes" id="UP000253426">
    <property type="component" value="Unassembled WGS sequence"/>
</dbReference>
<name>A0A366HS18_9BACT</name>
<proteinExistence type="predicted"/>
<dbReference type="EMBL" id="QNRR01000002">
    <property type="protein sequence ID" value="RBP45888.1"/>
    <property type="molecule type" value="Genomic_DNA"/>
</dbReference>
<feature type="domain" description="N-acetyltransferase" evidence="1">
    <location>
        <begin position="19"/>
        <end position="149"/>
    </location>
</feature>
<dbReference type="InterPro" id="IPR041496">
    <property type="entry name" value="YitH/HolE_GNAT"/>
</dbReference>
<comment type="caution">
    <text evidence="2">The sequence shown here is derived from an EMBL/GenBank/DDBJ whole genome shotgun (WGS) entry which is preliminary data.</text>
</comment>
<dbReference type="PANTHER" id="PTHR47237">
    <property type="entry name" value="SLL0310 PROTEIN"/>
    <property type="match status" value="1"/>
</dbReference>
<dbReference type="InterPro" id="IPR000182">
    <property type="entry name" value="GNAT_dom"/>
</dbReference>
<dbReference type="RefSeq" id="WP_113957453.1">
    <property type="nucleotide sequence ID" value="NZ_QNRR01000002.1"/>
</dbReference>
<reference evidence="2 3" key="1">
    <citation type="submission" date="2018-06" db="EMBL/GenBank/DDBJ databases">
        <title>Genomic Encyclopedia of Type Strains, Phase IV (KMG-IV): sequencing the most valuable type-strain genomes for metagenomic binning, comparative biology and taxonomic classification.</title>
        <authorList>
            <person name="Goeker M."/>
        </authorList>
    </citation>
    <scope>NUCLEOTIDE SEQUENCE [LARGE SCALE GENOMIC DNA]</scope>
    <source>
        <strain evidence="2 3">DSM 25532</strain>
    </source>
</reference>
<organism evidence="2 3">
    <name type="scientific">Roseimicrobium gellanilyticum</name>
    <dbReference type="NCBI Taxonomy" id="748857"/>
    <lineage>
        <taxon>Bacteria</taxon>
        <taxon>Pseudomonadati</taxon>
        <taxon>Verrucomicrobiota</taxon>
        <taxon>Verrucomicrobiia</taxon>
        <taxon>Verrucomicrobiales</taxon>
        <taxon>Verrucomicrobiaceae</taxon>
        <taxon>Roseimicrobium</taxon>
    </lineage>
</organism>
<keyword evidence="3" id="KW-1185">Reference proteome</keyword>
<dbReference type="InterPro" id="IPR016181">
    <property type="entry name" value="Acyl_CoA_acyltransferase"/>
</dbReference>
<dbReference type="OrthoDB" id="185406at2"/>
<accession>A0A366HS18</accession>
<dbReference type="GO" id="GO:0016747">
    <property type="term" value="F:acyltransferase activity, transferring groups other than amino-acyl groups"/>
    <property type="evidence" value="ECO:0007669"/>
    <property type="project" value="InterPro"/>
</dbReference>
<evidence type="ECO:0000259" key="1">
    <source>
        <dbReference type="PROSITE" id="PS51186"/>
    </source>
</evidence>
<gene>
    <name evidence="2" type="ORF">DES53_102272</name>
</gene>
<dbReference type="Gene3D" id="3.40.630.90">
    <property type="match status" value="1"/>
</dbReference>
<dbReference type="Gene3D" id="3.40.630.30">
    <property type="match status" value="1"/>
</dbReference>
<keyword evidence="2" id="KW-0808">Transferase</keyword>